<protein>
    <submittedName>
        <fullName evidence="2">DUF1653 domain-containing protein</fullName>
    </submittedName>
</protein>
<name>A0A2H0UKM3_9BACT</name>
<evidence type="ECO:0000313" key="3">
    <source>
        <dbReference type="Proteomes" id="UP000229526"/>
    </source>
</evidence>
<feature type="domain" description="DUF1653" evidence="1">
    <location>
        <begin position="6"/>
        <end position="71"/>
    </location>
</feature>
<gene>
    <name evidence="2" type="ORF">COU11_03005</name>
</gene>
<dbReference type="Pfam" id="PF07866">
    <property type="entry name" value="DUF1653"/>
    <property type="match status" value="1"/>
</dbReference>
<dbReference type="Gene3D" id="2.30.30.320">
    <property type="entry name" value="DUF1653-like domain"/>
    <property type="match status" value="1"/>
</dbReference>
<dbReference type="InterPro" id="IPR037135">
    <property type="entry name" value="DUF1653-like_dom_sf"/>
</dbReference>
<proteinExistence type="predicted"/>
<dbReference type="EMBL" id="PFBD01000022">
    <property type="protein sequence ID" value="PIR86958.1"/>
    <property type="molecule type" value="Genomic_DNA"/>
</dbReference>
<evidence type="ECO:0000259" key="1">
    <source>
        <dbReference type="Pfam" id="PF07866"/>
    </source>
</evidence>
<comment type="caution">
    <text evidence="2">The sequence shown here is derived from an EMBL/GenBank/DDBJ whole genome shotgun (WGS) entry which is preliminary data.</text>
</comment>
<dbReference type="AlphaFoldDB" id="A0A2H0UKM3"/>
<dbReference type="Proteomes" id="UP000229526">
    <property type="component" value="Unassembled WGS sequence"/>
</dbReference>
<organism evidence="2 3">
    <name type="scientific">Candidatus Harrisonbacteria bacterium CG10_big_fil_rev_8_21_14_0_10_49_15</name>
    <dbReference type="NCBI Taxonomy" id="1974587"/>
    <lineage>
        <taxon>Bacteria</taxon>
        <taxon>Candidatus Harrisoniibacteriota</taxon>
    </lineage>
</organism>
<accession>A0A2H0UKM3</accession>
<evidence type="ECO:0000313" key="2">
    <source>
        <dbReference type="EMBL" id="PIR86958.1"/>
    </source>
</evidence>
<reference evidence="3" key="1">
    <citation type="submission" date="2017-09" db="EMBL/GenBank/DDBJ databases">
        <title>Depth-based differentiation of microbial function through sediment-hosted aquifers and enrichment of novel symbionts in the deep terrestrial subsurface.</title>
        <authorList>
            <person name="Probst A.J."/>
            <person name="Ladd B."/>
            <person name="Jarett J.K."/>
            <person name="Geller-Mcgrath D.E."/>
            <person name="Sieber C.M.K."/>
            <person name="Emerson J.B."/>
            <person name="Anantharaman K."/>
            <person name="Thomas B.C."/>
            <person name="Malmstrom R."/>
            <person name="Stieglmeier M."/>
            <person name="Klingl A."/>
            <person name="Woyke T."/>
            <person name="Ryan C.M."/>
            <person name="Banfield J.F."/>
        </authorList>
    </citation>
    <scope>NUCLEOTIDE SEQUENCE [LARGE SCALE GENOMIC DNA]</scope>
</reference>
<sequence length="74" mass="8810">MEIKVGTYKHYKGDEVEVFGVALHSETLEELVLYRHTTGDKKAEQHYWVRPKAMFLETVQKDGKTMPRFEYMEE</sequence>
<dbReference type="InterPro" id="IPR023387">
    <property type="entry name" value="DUF1653-like_dom"/>
</dbReference>